<dbReference type="Proteomes" id="UP001285441">
    <property type="component" value="Unassembled WGS sequence"/>
</dbReference>
<protein>
    <submittedName>
        <fullName evidence="2">Uncharacterized protein</fullName>
    </submittedName>
</protein>
<keyword evidence="3" id="KW-1185">Reference proteome</keyword>
<dbReference type="AlphaFoldDB" id="A0AAE0NBW3"/>
<evidence type="ECO:0000313" key="2">
    <source>
        <dbReference type="EMBL" id="KAK3377653.1"/>
    </source>
</evidence>
<sequence>MDTYEVPLLEPAEKPQNDDGVSWTAVSSCLGILSLHVQLRDVSSSSTEGEHTKYTVDKFQRRLGPPLTSFTDLARLLPTVRSGWRLTQATKRRLKEQAIHEEANQLFKRVCKAYENNIIDKSDYDDWKGWIMAATEQKNLFFIFWIRSYLQWL</sequence>
<feature type="region of interest" description="Disordered" evidence="1">
    <location>
        <begin position="1"/>
        <end position="20"/>
    </location>
</feature>
<evidence type="ECO:0000313" key="3">
    <source>
        <dbReference type="Proteomes" id="UP001285441"/>
    </source>
</evidence>
<comment type="caution">
    <text evidence="2">The sequence shown here is derived from an EMBL/GenBank/DDBJ whole genome shotgun (WGS) entry which is preliminary data.</text>
</comment>
<reference evidence="2" key="2">
    <citation type="submission" date="2023-06" db="EMBL/GenBank/DDBJ databases">
        <authorList>
            <consortium name="Lawrence Berkeley National Laboratory"/>
            <person name="Haridas S."/>
            <person name="Hensen N."/>
            <person name="Bonometti L."/>
            <person name="Westerberg I."/>
            <person name="Brannstrom I.O."/>
            <person name="Guillou S."/>
            <person name="Cros-Aarteil S."/>
            <person name="Calhoun S."/>
            <person name="Kuo A."/>
            <person name="Mondo S."/>
            <person name="Pangilinan J."/>
            <person name="Riley R."/>
            <person name="LaButti K."/>
            <person name="Andreopoulos B."/>
            <person name="Lipzen A."/>
            <person name="Chen C."/>
            <person name="Yanf M."/>
            <person name="Daum C."/>
            <person name="Ng V."/>
            <person name="Clum A."/>
            <person name="Steindorff A."/>
            <person name="Ohm R."/>
            <person name="Martin F."/>
            <person name="Silar P."/>
            <person name="Natvig D."/>
            <person name="Lalanne C."/>
            <person name="Gautier V."/>
            <person name="Ament-velasquez S.L."/>
            <person name="Kruys A."/>
            <person name="Hutchinson M.I."/>
            <person name="Powell A.J."/>
            <person name="Barry K."/>
            <person name="Miller A.N."/>
            <person name="Grigoriev I.V."/>
            <person name="Debuchy R."/>
            <person name="Gladieux P."/>
            <person name="Thoren M.H."/>
            <person name="Johannesson H."/>
        </authorList>
    </citation>
    <scope>NUCLEOTIDE SEQUENCE</scope>
    <source>
        <strain evidence="2">CBS 232.78</strain>
    </source>
</reference>
<accession>A0AAE0NBW3</accession>
<dbReference type="EMBL" id="JAULSW010000006">
    <property type="protein sequence ID" value="KAK3377653.1"/>
    <property type="molecule type" value="Genomic_DNA"/>
</dbReference>
<name>A0AAE0NBW3_9PEZI</name>
<evidence type="ECO:0000256" key="1">
    <source>
        <dbReference type="SAM" id="MobiDB-lite"/>
    </source>
</evidence>
<reference evidence="2" key="1">
    <citation type="journal article" date="2023" name="Mol. Phylogenet. Evol.">
        <title>Genome-scale phylogeny and comparative genomics of the fungal order Sordariales.</title>
        <authorList>
            <person name="Hensen N."/>
            <person name="Bonometti L."/>
            <person name="Westerberg I."/>
            <person name="Brannstrom I.O."/>
            <person name="Guillou S."/>
            <person name="Cros-Aarteil S."/>
            <person name="Calhoun S."/>
            <person name="Haridas S."/>
            <person name="Kuo A."/>
            <person name="Mondo S."/>
            <person name="Pangilinan J."/>
            <person name="Riley R."/>
            <person name="LaButti K."/>
            <person name="Andreopoulos B."/>
            <person name="Lipzen A."/>
            <person name="Chen C."/>
            <person name="Yan M."/>
            <person name="Daum C."/>
            <person name="Ng V."/>
            <person name="Clum A."/>
            <person name="Steindorff A."/>
            <person name="Ohm R.A."/>
            <person name="Martin F."/>
            <person name="Silar P."/>
            <person name="Natvig D.O."/>
            <person name="Lalanne C."/>
            <person name="Gautier V."/>
            <person name="Ament-Velasquez S.L."/>
            <person name="Kruys A."/>
            <person name="Hutchinson M.I."/>
            <person name="Powell A.J."/>
            <person name="Barry K."/>
            <person name="Miller A.N."/>
            <person name="Grigoriev I.V."/>
            <person name="Debuchy R."/>
            <person name="Gladieux P."/>
            <person name="Hiltunen Thoren M."/>
            <person name="Johannesson H."/>
        </authorList>
    </citation>
    <scope>NUCLEOTIDE SEQUENCE</scope>
    <source>
        <strain evidence="2">CBS 232.78</strain>
    </source>
</reference>
<proteinExistence type="predicted"/>
<gene>
    <name evidence="2" type="ORF">B0H63DRAFT_221667</name>
</gene>
<organism evidence="2 3">
    <name type="scientific">Podospora didyma</name>
    <dbReference type="NCBI Taxonomy" id="330526"/>
    <lineage>
        <taxon>Eukaryota</taxon>
        <taxon>Fungi</taxon>
        <taxon>Dikarya</taxon>
        <taxon>Ascomycota</taxon>
        <taxon>Pezizomycotina</taxon>
        <taxon>Sordariomycetes</taxon>
        <taxon>Sordariomycetidae</taxon>
        <taxon>Sordariales</taxon>
        <taxon>Podosporaceae</taxon>
        <taxon>Podospora</taxon>
    </lineage>
</organism>